<dbReference type="EMBL" id="ML977140">
    <property type="protein sequence ID" value="KAF1991057.1"/>
    <property type="molecule type" value="Genomic_DNA"/>
</dbReference>
<evidence type="ECO:0000256" key="3">
    <source>
        <dbReference type="ARBA" id="ARBA00022989"/>
    </source>
</evidence>
<dbReference type="AlphaFoldDB" id="A0A6G1HDB5"/>
<dbReference type="PANTHER" id="PTHR23063">
    <property type="entry name" value="PHOSPHOLIPID ACYLTRANSFERASE"/>
    <property type="match status" value="1"/>
</dbReference>
<keyword evidence="2 7" id="KW-0812">Transmembrane</keyword>
<keyword evidence="4" id="KW-0443">Lipid metabolism</keyword>
<keyword evidence="3 7" id="KW-1133">Transmembrane helix</keyword>
<sequence length="338" mass="37095">MEKYSKYRDKGSGIAPFLPVPTDPSGIYLPFHTFLFAVRIPLLLTVSLTYFLLISWLPVGSLVKKAGLWTLLGIPGIWWVDLQIDGVRRGSLASQQSRLPFPGSIIASSFTSPIDCLYLAAIFDPIFTASYPNTRSVQRISLGHAMLRALFPPQSKPPPNAKLVDLATLIRDNPDSSIVVLPECTTTNGRGILPFSPSLLSAPQGTTIFPISLRYTPADITTPVPGAYLSFLWSLCSKPTHCIRVRIAESVPMASNERRPQTPKPKSSYETNFFDDFDGGMANGGSDSDSDGLTSGERKVLNKIGEALARLGRVKRVGLSVKDKDEFVALWRRRQKIA</sequence>
<name>A0A6G1HDB5_9PEZI</name>
<dbReference type="Proteomes" id="UP000800041">
    <property type="component" value="Unassembled WGS sequence"/>
</dbReference>
<evidence type="ECO:0000256" key="5">
    <source>
        <dbReference type="ARBA" id="ARBA00023136"/>
    </source>
</evidence>
<evidence type="ECO:0000256" key="1">
    <source>
        <dbReference type="ARBA" id="ARBA00022679"/>
    </source>
</evidence>
<evidence type="ECO:0000313" key="9">
    <source>
        <dbReference type="Proteomes" id="UP000800041"/>
    </source>
</evidence>
<reference evidence="8" key="1">
    <citation type="journal article" date="2020" name="Stud. Mycol.">
        <title>101 Dothideomycetes genomes: a test case for predicting lifestyles and emergence of pathogens.</title>
        <authorList>
            <person name="Haridas S."/>
            <person name="Albert R."/>
            <person name="Binder M."/>
            <person name="Bloem J."/>
            <person name="Labutti K."/>
            <person name="Salamov A."/>
            <person name="Andreopoulos B."/>
            <person name="Baker S."/>
            <person name="Barry K."/>
            <person name="Bills G."/>
            <person name="Bluhm B."/>
            <person name="Cannon C."/>
            <person name="Castanera R."/>
            <person name="Culley D."/>
            <person name="Daum C."/>
            <person name="Ezra D."/>
            <person name="Gonzalez J."/>
            <person name="Henrissat B."/>
            <person name="Kuo A."/>
            <person name="Liang C."/>
            <person name="Lipzen A."/>
            <person name="Lutzoni F."/>
            <person name="Magnuson J."/>
            <person name="Mondo S."/>
            <person name="Nolan M."/>
            <person name="Ohm R."/>
            <person name="Pangilinan J."/>
            <person name="Park H.-J."/>
            <person name="Ramirez L."/>
            <person name="Alfaro M."/>
            <person name="Sun H."/>
            <person name="Tritt A."/>
            <person name="Yoshinaga Y."/>
            <person name="Zwiers L.-H."/>
            <person name="Turgeon B."/>
            <person name="Goodwin S."/>
            <person name="Spatafora J."/>
            <person name="Crous P."/>
            <person name="Grigoriev I."/>
        </authorList>
    </citation>
    <scope>NUCLEOTIDE SEQUENCE</scope>
    <source>
        <strain evidence="8">CBS 113979</strain>
    </source>
</reference>
<keyword evidence="9" id="KW-1185">Reference proteome</keyword>
<dbReference type="PANTHER" id="PTHR23063:SF60">
    <property type="entry name" value="LYSOPHOSPHATIDIC ACID:OLEOYL-COA ACYLTRANSFERASE 1"/>
    <property type="match status" value="1"/>
</dbReference>
<gene>
    <name evidence="8" type="ORF">K402DRAFT_346952</name>
</gene>
<dbReference type="OrthoDB" id="272512at2759"/>
<evidence type="ECO:0000256" key="6">
    <source>
        <dbReference type="ARBA" id="ARBA00023315"/>
    </source>
</evidence>
<keyword evidence="6" id="KW-0012">Acyltransferase</keyword>
<organism evidence="8 9">
    <name type="scientific">Aulographum hederae CBS 113979</name>
    <dbReference type="NCBI Taxonomy" id="1176131"/>
    <lineage>
        <taxon>Eukaryota</taxon>
        <taxon>Fungi</taxon>
        <taxon>Dikarya</taxon>
        <taxon>Ascomycota</taxon>
        <taxon>Pezizomycotina</taxon>
        <taxon>Dothideomycetes</taxon>
        <taxon>Pleosporomycetidae</taxon>
        <taxon>Aulographales</taxon>
        <taxon>Aulographaceae</taxon>
    </lineage>
</organism>
<feature type="transmembrane region" description="Helical" evidence="7">
    <location>
        <begin position="34"/>
        <end position="54"/>
    </location>
</feature>
<accession>A0A6G1HDB5</accession>
<evidence type="ECO:0000256" key="7">
    <source>
        <dbReference type="SAM" id="Phobius"/>
    </source>
</evidence>
<proteinExistence type="predicted"/>
<keyword evidence="5 7" id="KW-0472">Membrane</keyword>
<protein>
    <submittedName>
        <fullName evidence="8">Putative vacuolar protein sorting protein Vps66</fullName>
    </submittedName>
</protein>
<evidence type="ECO:0000256" key="4">
    <source>
        <dbReference type="ARBA" id="ARBA00023098"/>
    </source>
</evidence>
<keyword evidence="1" id="KW-0808">Transferase</keyword>
<dbReference type="GO" id="GO:0006629">
    <property type="term" value="P:lipid metabolic process"/>
    <property type="evidence" value="ECO:0007669"/>
    <property type="project" value="UniProtKB-KW"/>
</dbReference>
<evidence type="ECO:0000256" key="2">
    <source>
        <dbReference type="ARBA" id="ARBA00022692"/>
    </source>
</evidence>
<dbReference type="GO" id="GO:0016746">
    <property type="term" value="F:acyltransferase activity"/>
    <property type="evidence" value="ECO:0007669"/>
    <property type="project" value="UniProtKB-KW"/>
</dbReference>
<evidence type="ECO:0000313" key="8">
    <source>
        <dbReference type="EMBL" id="KAF1991057.1"/>
    </source>
</evidence>